<dbReference type="InterPro" id="IPR029068">
    <property type="entry name" value="Glyas_Bleomycin-R_OHBP_Dase"/>
</dbReference>
<dbReference type="SUPFAM" id="SSF54593">
    <property type="entry name" value="Glyoxalase/Bleomycin resistance protein/Dihydroxybiphenyl dioxygenase"/>
    <property type="match status" value="1"/>
</dbReference>
<dbReference type="InterPro" id="IPR025870">
    <property type="entry name" value="Glyoxalase-like_dom"/>
</dbReference>
<evidence type="ECO:0000313" key="2">
    <source>
        <dbReference type="EMBL" id="QJQ02444.1"/>
    </source>
</evidence>
<dbReference type="Gene3D" id="3.10.180.10">
    <property type="entry name" value="2,3-Dihydroxybiphenyl 1,2-Dioxygenase, domain 1"/>
    <property type="match status" value="1"/>
</dbReference>
<dbReference type="Pfam" id="PF12681">
    <property type="entry name" value="Glyoxalase_2"/>
    <property type="match status" value="1"/>
</dbReference>
<evidence type="ECO:0000259" key="1">
    <source>
        <dbReference type="PROSITE" id="PS51819"/>
    </source>
</evidence>
<reference evidence="2 3" key="1">
    <citation type="journal article" date="2012" name="J. Bacteriol.">
        <title>Genome sequence of the pathogenic Herbaspirillum seropedicae strain Os34, isolated from rice roots.</title>
        <authorList>
            <person name="Ye W."/>
            <person name="Ye S."/>
            <person name="Liu J."/>
            <person name="Chang S."/>
            <person name="Chen M."/>
            <person name="Zhu B."/>
            <person name="Guo L."/>
            <person name="An Q."/>
        </authorList>
    </citation>
    <scope>NUCLEOTIDE SEQUENCE [LARGE SCALE GENOMIC DNA]</scope>
    <source>
        <strain evidence="2 3">Os34</strain>
    </source>
</reference>
<dbReference type="AlphaFoldDB" id="A0A6M3ZUV5"/>
<dbReference type="CDD" id="cd07264">
    <property type="entry name" value="VOC_like"/>
    <property type="match status" value="1"/>
</dbReference>
<evidence type="ECO:0000313" key="3">
    <source>
        <dbReference type="Proteomes" id="UP000501648"/>
    </source>
</evidence>
<dbReference type="InterPro" id="IPR037523">
    <property type="entry name" value="VOC_core"/>
</dbReference>
<organism evidence="2 3">
    <name type="scientific">Herbaspirillum rubrisubalbicans Os34</name>
    <dbReference type="NCBI Taxonomy" id="1235827"/>
    <lineage>
        <taxon>Bacteria</taxon>
        <taxon>Pseudomonadati</taxon>
        <taxon>Pseudomonadota</taxon>
        <taxon>Betaproteobacteria</taxon>
        <taxon>Burkholderiales</taxon>
        <taxon>Oxalobacteraceae</taxon>
        <taxon>Herbaspirillum</taxon>
    </lineage>
</organism>
<name>A0A6M3ZUV5_9BURK</name>
<dbReference type="Proteomes" id="UP000501648">
    <property type="component" value="Chromosome"/>
</dbReference>
<protein>
    <submittedName>
        <fullName evidence="2">VOC family protein</fullName>
    </submittedName>
</protein>
<proteinExistence type="predicted"/>
<feature type="domain" description="VOC" evidence="1">
    <location>
        <begin position="2"/>
        <end position="127"/>
    </location>
</feature>
<dbReference type="RefSeq" id="WP_017455571.1">
    <property type="nucleotide sequence ID" value="NZ_CP008956.1"/>
</dbReference>
<dbReference type="EMBL" id="CP008956">
    <property type="protein sequence ID" value="QJQ02444.1"/>
    <property type="molecule type" value="Genomic_DNA"/>
</dbReference>
<gene>
    <name evidence="2" type="ORF">C798_20070</name>
</gene>
<accession>A0A6M3ZUV5</accession>
<sequence>MKFGYTIIYVDSVADVLTFYEKAFGFKSKFLHESGEYGELDTGFTALAFASLGLAEANLGRGYLAISAETAPPGIELAFVTEDVQLAYQNAIDCGAIPVRGPIEKPWGQVVAYVRSIEGTLIELCSPIEG</sequence>
<dbReference type="PROSITE" id="PS51819">
    <property type="entry name" value="VOC"/>
    <property type="match status" value="1"/>
</dbReference>